<evidence type="ECO:0000313" key="2">
    <source>
        <dbReference type="Proteomes" id="UP000672032"/>
    </source>
</evidence>
<dbReference type="EMBL" id="CP063408">
    <property type="protein sequence ID" value="QSZ33475.1"/>
    <property type="molecule type" value="Genomic_DNA"/>
</dbReference>
<gene>
    <name evidence="1" type="ORF">DSL72_005043</name>
</gene>
<dbReference type="Proteomes" id="UP000672032">
    <property type="component" value="Chromosome 4"/>
</dbReference>
<accession>A0A8A3PEH4</accession>
<dbReference type="AlphaFoldDB" id="A0A8A3PEH4"/>
<keyword evidence="2" id="KW-1185">Reference proteome</keyword>
<organism evidence="1 2">
    <name type="scientific">Monilinia vaccinii-corymbosi</name>
    <dbReference type="NCBI Taxonomy" id="61207"/>
    <lineage>
        <taxon>Eukaryota</taxon>
        <taxon>Fungi</taxon>
        <taxon>Dikarya</taxon>
        <taxon>Ascomycota</taxon>
        <taxon>Pezizomycotina</taxon>
        <taxon>Leotiomycetes</taxon>
        <taxon>Helotiales</taxon>
        <taxon>Sclerotiniaceae</taxon>
        <taxon>Monilinia</taxon>
    </lineage>
</organism>
<evidence type="ECO:0000313" key="1">
    <source>
        <dbReference type="EMBL" id="QSZ33475.1"/>
    </source>
</evidence>
<protein>
    <submittedName>
        <fullName evidence="1">Uncharacterized protein</fullName>
    </submittedName>
</protein>
<sequence length="56" mass="5759">MANSDDSLTDTLSSISHHNIAHQMNVCSITVAVTITIFSFGSSPPLPGAVSASNTL</sequence>
<proteinExistence type="predicted"/>
<name>A0A8A3PEH4_9HELO</name>
<reference evidence="1" key="1">
    <citation type="submission" date="2020-10" db="EMBL/GenBank/DDBJ databases">
        <title>Genome Sequence of Monilinia vaccinii-corymbosi Sheds Light on Mummy Berry Disease Infection of Blueberry and Mating Type.</title>
        <authorList>
            <person name="Yow A.G."/>
            <person name="Zhang Y."/>
            <person name="Bansal K."/>
            <person name="Eacker S.M."/>
            <person name="Sullivan S."/>
            <person name="Liachko I."/>
            <person name="Cubeta M.A."/>
            <person name="Rollins J.A."/>
            <person name="Ashrafi H."/>
        </authorList>
    </citation>
    <scope>NUCLEOTIDE SEQUENCE</scope>
    <source>
        <strain evidence="1">RL-1</strain>
    </source>
</reference>